<organism evidence="2 3">
    <name type="scientific">Acetilactobacillus jinshanensis</name>
    <dbReference type="NCBI Taxonomy" id="1720083"/>
    <lineage>
        <taxon>Bacteria</taxon>
        <taxon>Bacillati</taxon>
        <taxon>Bacillota</taxon>
        <taxon>Bacilli</taxon>
        <taxon>Lactobacillales</taxon>
        <taxon>Lactobacillaceae</taxon>
        <taxon>Acetilactobacillus</taxon>
    </lineage>
</organism>
<feature type="transmembrane region" description="Helical" evidence="1">
    <location>
        <begin position="35"/>
        <end position="53"/>
    </location>
</feature>
<reference evidence="3" key="1">
    <citation type="submission" date="2018-12" db="EMBL/GenBank/DDBJ databases">
        <title>A new species of lactobacillus.</title>
        <authorList>
            <person name="Jian Y."/>
            <person name="Xin L."/>
            <person name="Hong Z.J."/>
            <person name="Ming L.Z."/>
            <person name="Hong X.Z."/>
        </authorList>
    </citation>
    <scope>NUCLEOTIDE SEQUENCE [LARGE SCALE GENOMIC DNA]</scope>
    <source>
        <strain evidence="3">HSLZ-75</strain>
    </source>
</reference>
<dbReference type="KEGG" id="lji:ELX58_03685"/>
<feature type="transmembrane region" description="Helical" evidence="1">
    <location>
        <begin position="7"/>
        <end position="29"/>
    </location>
</feature>
<evidence type="ECO:0000313" key="2">
    <source>
        <dbReference type="EMBL" id="QBP18253.1"/>
    </source>
</evidence>
<dbReference type="EMBL" id="CP034726">
    <property type="protein sequence ID" value="QBP18253.1"/>
    <property type="molecule type" value="Genomic_DNA"/>
</dbReference>
<feature type="transmembrane region" description="Helical" evidence="1">
    <location>
        <begin position="83"/>
        <end position="101"/>
    </location>
</feature>
<evidence type="ECO:0000256" key="1">
    <source>
        <dbReference type="SAM" id="Phobius"/>
    </source>
</evidence>
<accession>A0A4P6ZL13</accession>
<keyword evidence="1" id="KW-0812">Transmembrane</keyword>
<protein>
    <submittedName>
        <fullName evidence="2">Uncharacterized protein</fullName>
    </submittedName>
</protein>
<sequence length="103" mass="12540">MLPEVKKLFAICVNPLIFLIIGVNLTIGFFIFTHFAIPSIAYTYTIVIMMLRYDTDRHTSKKIDWFDKIDFNNHHWQAKMDRLFMQFMIMSVLFYIFLWFMNR</sequence>
<evidence type="ECO:0000313" key="3">
    <source>
        <dbReference type="Proteomes" id="UP000294321"/>
    </source>
</evidence>
<dbReference type="AlphaFoldDB" id="A0A4P6ZL13"/>
<keyword evidence="3" id="KW-1185">Reference proteome</keyword>
<gene>
    <name evidence="2" type="ORF">ELX58_03685</name>
</gene>
<keyword evidence="1" id="KW-0472">Membrane</keyword>
<keyword evidence="1" id="KW-1133">Transmembrane helix</keyword>
<dbReference type="Proteomes" id="UP000294321">
    <property type="component" value="Chromosome"/>
</dbReference>
<proteinExistence type="predicted"/>
<name>A0A4P6ZL13_9LACO</name>
<dbReference type="RefSeq" id="WP_133441813.1">
    <property type="nucleotide sequence ID" value="NZ_CP034726.1"/>
</dbReference>